<organism evidence="1 2">
    <name type="scientific">Funneliformis mosseae</name>
    <name type="common">Endomycorrhizal fungus</name>
    <name type="synonym">Glomus mosseae</name>
    <dbReference type="NCBI Taxonomy" id="27381"/>
    <lineage>
        <taxon>Eukaryota</taxon>
        <taxon>Fungi</taxon>
        <taxon>Fungi incertae sedis</taxon>
        <taxon>Mucoromycota</taxon>
        <taxon>Glomeromycotina</taxon>
        <taxon>Glomeromycetes</taxon>
        <taxon>Glomerales</taxon>
        <taxon>Glomeraceae</taxon>
        <taxon>Funneliformis</taxon>
    </lineage>
</organism>
<evidence type="ECO:0000313" key="2">
    <source>
        <dbReference type="Proteomes" id="UP000789375"/>
    </source>
</evidence>
<proteinExistence type="predicted"/>
<gene>
    <name evidence="1" type="ORF">FMOSSE_LOCUS14374</name>
</gene>
<comment type="caution">
    <text evidence="1">The sequence shown here is derived from an EMBL/GenBank/DDBJ whole genome shotgun (WGS) entry which is preliminary data.</text>
</comment>
<sequence>MTSNIKDLDKRMESLSQVIPERLAKKVEKALLEVLESAIYQNFKESSKFVRDYLSYVKKLRLAENPDKYARYIARKLVSDEISYNTRLEKIQAWYRRELHNAKEIIQGLLNMSLTDD</sequence>
<protein>
    <submittedName>
        <fullName evidence="1">8640_t:CDS:1</fullName>
    </submittedName>
</protein>
<evidence type="ECO:0000313" key="1">
    <source>
        <dbReference type="EMBL" id="CAG8711792.1"/>
    </source>
</evidence>
<dbReference type="EMBL" id="CAJVPP010010778">
    <property type="protein sequence ID" value="CAG8711792.1"/>
    <property type="molecule type" value="Genomic_DNA"/>
</dbReference>
<accession>A0A9N9HXL2</accession>
<name>A0A9N9HXL2_FUNMO</name>
<dbReference type="AlphaFoldDB" id="A0A9N9HXL2"/>
<keyword evidence="2" id="KW-1185">Reference proteome</keyword>
<dbReference type="Proteomes" id="UP000789375">
    <property type="component" value="Unassembled WGS sequence"/>
</dbReference>
<reference evidence="1" key="1">
    <citation type="submission" date="2021-06" db="EMBL/GenBank/DDBJ databases">
        <authorList>
            <person name="Kallberg Y."/>
            <person name="Tangrot J."/>
            <person name="Rosling A."/>
        </authorList>
    </citation>
    <scope>NUCLEOTIDE SEQUENCE</scope>
    <source>
        <strain evidence="1">87-6 pot B 2015</strain>
    </source>
</reference>